<dbReference type="EMBL" id="VRTS01000008">
    <property type="protein sequence ID" value="TXK60684.1"/>
    <property type="molecule type" value="Genomic_DNA"/>
</dbReference>
<dbReference type="InterPro" id="IPR003439">
    <property type="entry name" value="ABC_transporter-like_ATP-bd"/>
</dbReference>
<feature type="region of interest" description="Disordered" evidence="4">
    <location>
        <begin position="1"/>
        <end position="69"/>
    </location>
</feature>
<evidence type="ECO:0000313" key="7">
    <source>
        <dbReference type="Proteomes" id="UP000321248"/>
    </source>
</evidence>
<dbReference type="Gene3D" id="3.40.50.300">
    <property type="entry name" value="P-loop containing nucleotide triphosphate hydrolases"/>
    <property type="match status" value="1"/>
</dbReference>
<reference evidence="6 7" key="1">
    <citation type="submission" date="2019-08" db="EMBL/GenBank/DDBJ databases">
        <authorList>
            <person name="Karlyshev A.V."/>
        </authorList>
    </citation>
    <scope>NUCLEOTIDE SEQUENCE [LARGE SCALE GENOMIC DNA]</scope>
    <source>
        <strain evidence="6 7">Alg18-2.2</strain>
    </source>
</reference>
<feature type="compositionally biased region" description="Low complexity" evidence="4">
    <location>
        <begin position="13"/>
        <end position="29"/>
    </location>
</feature>
<evidence type="ECO:0000259" key="5">
    <source>
        <dbReference type="PROSITE" id="PS50893"/>
    </source>
</evidence>
<dbReference type="PANTHER" id="PTHR42711:SF15">
    <property type="entry name" value="ABC-TYPE MULTIDRUG TRANSPORT SYSTEM, ATPASE COMPONENT"/>
    <property type="match status" value="1"/>
</dbReference>
<dbReference type="SMART" id="SM00382">
    <property type="entry name" value="AAA"/>
    <property type="match status" value="1"/>
</dbReference>
<name>A0A5C8KMY9_9GAMM</name>
<dbReference type="PROSITE" id="PS00211">
    <property type="entry name" value="ABC_TRANSPORTER_1"/>
    <property type="match status" value="1"/>
</dbReference>
<dbReference type="SUPFAM" id="SSF52540">
    <property type="entry name" value="P-loop containing nucleoside triphosphate hydrolases"/>
    <property type="match status" value="1"/>
</dbReference>
<accession>A0A5C8KMY9</accession>
<keyword evidence="2" id="KW-0547">Nucleotide-binding</keyword>
<dbReference type="CDD" id="cd03230">
    <property type="entry name" value="ABC_DR_subfamily_A"/>
    <property type="match status" value="1"/>
</dbReference>
<keyword evidence="7" id="KW-1185">Reference proteome</keyword>
<dbReference type="PANTHER" id="PTHR42711">
    <property type="entry name" value="ABC TRANSPORTER ATP-BINDING PROTEIN"/>
    <property type="match status" value="1"/>
</dbReference>
<gene>
    <name evidence="6" type="ORF">FU658_11065</name>
</gene>
<feature type="domain" description="ABC transporter" evidence="5">
    <location>
        <begin position="75"/>
        <end position="306"/>
    </location>
</feature>
<keyword evidence="1" id="KW-0813">Transport</keyword>
<comment type="caution">
    <text evidence="6">The sequence shown here is derived from an EMBL/GenBank/DDBJ whole genome shotgun (WGS) entry which is preliminary data.</text>
</comment>
<protein>
    <submittedName>
        <fullName evidence="6">ABC transporter ATP-binding protein</fullName>
    </submittedName>
</protein>
<dbReference type="OrthoDB" id="9775490at2"/>
<evidence type="ECO:0000256" key="4">
    <source>
        <dbReference type="SAM" id="MobiDB-lite"/>
    </source>
</evidence>
<dbReference type="Proteomes" id="UP000321248">
    <property type="component" value="Unassembled WGS sequence"/>
</dbReference>
<proteinExistence type="predicted"/>
<dbReference type="InterPro" id="IPR050763">
    <property type="entry name" value="ABC_transporter_ATP-binding"/>
</dbReference>
<dbReference type="GO" id="GO:0005524">
    <property type="term" value="F:ATP binding"/>
    <property type="evidence" value="ECO:0007669"/>
    <property type="project" value="UniProtKB-KW"/>
</dbReference>
<evidence type="ECO:0000256" key="3">
    <source>
        <dbReference type="ARBA" id="ARBA00022840"/>
    </source>
</evidence>
<sequence>MRLETSLRGKWTGTGTPGATVAGRPGAVPRAACNALSRGRTGRGPAARYTTGLAPPPLGGPSPRTGTTVTQTPALEVRDLRKIYDNGTEALKGVSLSVAPGDFFALLGPNGAGKSTLIGIVSSLVNASSGEVRIFGVDRLAQREDAMRLIGLVPQELNFNMFEKPFDVLVNYAGFYGIPRAQALVRAEEELKRAQLWPKAFTMGRTLSGGMKRRLMIARALMTRPRLLILDEPTAGVDIEIRRGMWDLLSDINAAGTTVILTTHYLEEAESLCRNLAIIDHGRIVEHGPMKQVLAKLDVEAFVLDLETPLAHGLPQVEGAVFSTRDDHTLEVEMPRSMDLNRIFAALSEAGIRVRSMRTKSNRLEELFMRMTQAGRDAVAKEAEA</sequence>
<dbReference type="GO" id="GO:0016887">
    <property type="term" value="F:ATP hydrolysis activity"/>
    <property type="evidence" value="ECO:0007669"/>
    <property type="project" value="InterPro"/>
</dbReference>
<evidence type="ECO:0000256" key="1">
    <source>
        <dbReference type="ARBA" id="ARBA00022448"/>
    </source>
</evidence>
<organism evidence="6 7">
    <name type="scientific">Alkalisalibacterium limincola</name>
    <dbReference type="NCBI Taxonomy" id="2699169"/>
    <lineage>
        <taxon>Bacteria</taxon>
        <taxon>Pseudomonadati</taxon>
        <taxon>Pseudomonadota</taxon>
        <taxon>Gammaproteobacteria</taxon>
        <taxon>Lysobacterales</taxon>
        <taxon>Lysobacteraceae</taxon>
        <taxon>Alkalisalibacterium</taxon>
    </lineage>
</organism>
<dbReference type="InterPro" id="IPR017871">
    <property type="entry name" value="ABC_transporter-like_CS"/>
</dbReference>
<evidence type="ECO:0000313" key="6">
    <source>
        <dbReference type="EMBL" id="TXK60684.1"/>
    </source>
</evidence>
<dbReference type="Pfam" id="PF00005">
    <property type="entry name" value="ABC_tran"/>
    <property type="match status" value="1"/>
</dbReference>
<evidence type="ECO:0000256" key="2">
    <source>
        <dbReference type="ARBA" id="ARBA00022741"/>
    </source>
</evidence>
<dbReference type="PROSITE" id="PS50893">
    <property type="entry name" value="ABC_TRANSPORTER_2"/>
    <property type="match status" value="1"/>
</dbReference>
<keyword evidence="3 6" id="KW-0067">ATP-binding</keyword>
<dbReference type="InterPro" id="IPR003593">
    <property type="entry name" value="AAA+_ATPase"/>
</dbReference>
<dbReference type="InterPro" id="IPR027417">
    <property type="entry name" value="P-loop_NTPase"/>
</dbReference>
<dbReference type="AlphaFoldDB" id="A0A5C8KMY9"/>